<dbReference type="GO" id="GO:0009090">
    <property type="term" value="P:homoserine biosynthetic process"/>
    <property type="evidence" value="ECO:0007669"/>
    <property type="project" value="TreeGrafter"/>
</dbReference>
<dbReference type="InterPro" id="IPR036393">
    <property type="entry name" value="AceGlu_kinase-like_sf"/>
</dbReference>
<dbReference type="GO" id="GO:0005829">
    <property type="term" value="C:cytosol"/>
    <property type="evidence" value="ECO:0007669"/>
    <property type="project" value="TreeGrafter"/>
</dbReference>
<dbReference type="PROSITE" id="PS00324">
    <property type="entry name" value="ASPARTOKINASE"/>
    <property type="match status" value="1"/>
</dbReference>
<dbReference type="InterPro" id="IPR001048">
    <property type="entry name" value="Asp/Glu/Uridylate_kinase"/>
</dbReference>
<dbReference type="SUPFAM" id="SSF53633">
    <property type="entry name" value="Carbamate kinase-like"/>
    <property type="match status" value="1"/>
</dbReference>
<evidence type="ECO:0000313" key="3">
    <source>
        <dbReference type="EMBL" id="GAD77761.1"/>
    </source>
</evidence>
<dbReference type="GO" id="GO:0004072">
    <property type="term" value="F:aspartate kinase activity"/>
    <property type="evidence" value="ECO:0007669"/>
    <property type="project" value="InterPro"/>
</dbReference>
<dbReference type="InterPro" id="IPR018042">
    <property type="entry name" value="Aspartate_kinase_CS"/>
</dbReference>
<dbReference type="eggNOG" id="COG0527">
    <property type="taxonomic scope" value="Bacteria"/>
</dbReference>
<accession>U3ACW2</accession>
<evidence type="ECO:0000259" key="2">
    <source>
        <dbReference type="Pfam" id="PF00696"/>
    </source>
</evidence>
<reference evidence="3 4" key="1">
    <citation type="submission" date="2013-09" db="EMBL/GenBank/DDBJ databases">
        <title>Whole genome shotgun sequence of Vibrio azureus NBRC 104587.</title>
        <authorList>
            <person name="Isaki S."/>
            <person name="Hosoyama A."/>
            <person name="Numata M."/>
            <person name="Hashimoto M."/>
            <person name="Hosoyama Y."/>
            <person name="Tsuchikane K."/>
            <person name="Noguchi M."/>
            <person name="Hirakata S."/>
            <person name="Ichikawa N."/>
            <person name="Ohji S."/>
            <person name="Yamazoe A."/>
            <person name="Fujita N."/>
        </authorList>
    </citation>
    <scope>NUCLEOTIDE SEQUENCE [LARGE SCALE GENOMIC DNA]</scope>
    <source>
        <strain evidence="3 4">NBRC 104587</strain>
    </source>
</reference>
<proteinExistence type="inferred from homology"/>
<dbReference type="GO" id="GO:0009089">
    <property type="term" value="P:lysine biosynthetic process via diaminopimelate"/>
    <property type="evidence" value="ECO:0007669"/>
    <property type="project" value="TreeGrafter"/>
</dbReference>
<keyword evidence="4" id="KW-1185">Reference proteome</keyword>
<dbReference type="EMBL" id="BATL01000089">
    <property type="protein sequence ID" value="GAD77761.1"/>
    <property type="molecule type" value="Genomic_DNA"/>
</dbReference>
<dbReference type="RefSeq" id="WP_021711497.1">
    <property type="nucleotide sequence ID" value="NZ_BATL01000089.1"/>
</dbReference>
<dbReference type="PANTHER" id="PTHR21499:SF29">
    <property type="entry name" value="BIFUNCTIONAL ASPARTOKINASE_HOMOSERINE DEHYDROGENASE 2"/>
    <property type="match status" value="1"/>
</dbReference>
<dbReference type="PANTHER" id="PTHR21499">
    <property type="entry name" value="ASPARTATE KINASE"/>
    <property type="match status" value="1"/>
</dbReference>
<sequence length="436" mass="48771">MELSCSRIKKTHIHKFGGSSLSCPDSFLRVAQIIKSHTGNGMSSMDGWVVVSAAGKTTNRLINVAEKAFQEKEQALSLLMDIAHFQLNLFNVFYNIDELFEQELIRHQLSNELQQDIDQLKKQIFSCDRLVTCFDDWVCFGELWSARLMAQLLTCLGKPAKAVDSRSFILCDGEHVDLEVSKKKLSHLGLVPISDDSSLKVVTGYIASDKQGRTVTLGRNGSDYSASLCARLTGATKLFFWSDVSGIYSADPNRVEEAYPLAEISWELADTLAKTGSPVLHTRTLDVIGNVDCEVFLKNSHHPSAPGTKIVRKYKPSVCLVSAVNHISLLASEELTKLKNAHVLLESRSPENQYCFIKPEFRENYSNSKEVGLILISGIKKDIEVTLNKERVSYFHIWEVNEETFLVFCYGSITNAQYSAMHARVCKHSEDIKSCA</sequence>
<dbReference type="AlphaFoldDB" id="U3ACW2"/>
<evidence type="ECO:0000313" key="4">
    <source>
        <dbReference type="Proteomes" id="UP000016567"/>
    </source>
</evidence>
<organism evidence="3 4">
    <name type="scientific">Vibrio azureus NBRC 104587</name>
    <dbReference type="NCBI Taxonomy" id="1219077"/>
    <lineage>
        <taxon>Bacteria</taxon>
        <taxon>Pseudomonadati</taxon>
        <taxon>Pseudomonadota</taxon>
        <taxon>Gammaproteobacteria</taxon>
        <taxon>Vibrionales</taxon>
        <taxon>Vibrionaceae</taxon>
        <taxon>Vibrio</taxon>
    </lineage>
</organism>
<feature type="domain" description="Aspartate/glutamate/uridylate kinase" evidence="2">
    <location>
        <begin position="11"/>
        <end position="299"/>
    </location>
</feature>
<protein>
    <recommendedName>
        <fullName evidence="2">Aspartate/glutamate/uridylate kinase domain-containing protein</fullName>
    </recommendedName>
</protein>
<evidence type="ECO:0000256" key="1">
    <source>
        <dbReference type="ARBA" id="ARBA00010122"/>
    </source>
</evidence>
<dbReference type="Proteomes" id="UP000016567">
    <property type="component" value="Unassembled WGS sequence"/>
</dbReference>
<gene>
    <name evidence="3" type="ORF">VAZ01S_089_00040</name>
</gene>
<dbReference type="STRING" id="1219077.VAZ01S_089_00040"/>
<comment type="similarity">
    <text evidence="1">Belongs to the aspartokinase family.</text>
</comment>
<comment type="caution">
    <text evidence="3">The sequence shown here is derived from an EMBL/GenBank/DDBJ whole genome shotgun (WGS) entry which is preliminary data.</text>
</comment>
<dbReference type="Gene3D" id="3.40.1160.10">
    <property type="entry name" value="Acetylglutamate kinase-like"/>
    <property type="match status" value="1"/>
</dbReference>
<dbReference type="Pfam" id="PF00696">
    <property type="entry name" value="AA_kinase"/>
    <property type="match status" value="1"/>
</dbReference>
<name>U3ACW2_9VIBR</name>